<name>A0AA90SSM6_9GAMM</name>
<comment type="caution">
    <text evidence="2">The sequence shown here is derived from an EMBL/GenBank/DDBJ whole genome shotgun (WGS) entry which is preliminary data.</text>
</comment>
<gene>
    <name evidence="2" type="ORF">QS748_05695</name>
</gene>
<protein>
    <submittedName>
        <fullName evidence="2">Uncharacterized protein</fullName>
    </submittedName>
</protein>
<reference evidence="2 3" key="1">
    <citation type="journal article" date="2023" name="bioRxiv">
        <title>An intranuclear bacterial parasite of deep-sea mussels expresses apoptosis inhibitors acquired from its host.</title>
        <authorList>
            <person name="Gonzalez Porras M.A."/>
            <person name="Assie A."/>
            <person name="Tietjen M."/>
            <person name="Violette M."/>
            <person name="Kleiner M."/>
            <person name="Gruber-Vodicka H."/>
            <person name="Dubilier N."/>
            <person name="Leisch N."/>
        </authorList>
    </citation>
    <scope>NUCLEOTIDE SEQUENCE [LARGE SCALE GENOMIC DNA]</scope>
    <source>
        <strain evidence="2">IAP13</strain>
    </source>
</reference>
<keyword evidence="3" id="KW-1185">Reference proteome</keyword>
<evidence type="ECO:0000313" key="2">
    <source>
        <dbReference type="EMBL" id="MDP0588705.1"/>
    </source>
</evidence>
<proteinExistence type="predicted"/>
<accession>A0AA90SSM6</accession>
<sequence length="58" mass="6945">MNNKARRKPKKSTKTASRDTNKCLDAEFKEKHDKKLEEKEALSDRSQVCIKYLQWNYL</sequence>
<dbReference type="EMBL" id="JASXSV010000006">
    <property type="protein sequence ID" value="MDP0588705.1"/>
    <property type="molecule type" value="Genomic_DNA"/>
</dbReference>
<dbReference type="AlphaFoldDB" id="A0AA90SSM6"/>
<feature type="compositionally biased region" description="Basic residues" evidence="1">
    <location>
        <begin position="1"/>
        <end position="13"/>
    </location>
</feature>
<evidence type="ECO:0000256" key="1">
    <source>
        <dbReference type="SAM" id="MobiDB-lite"/>
    </source>
</evidence>
<organism evidence="2 3">
    <name type="scientific">Candidatus Endonucleibacter bathymodioli</name>
    <dbReference type="NCBI Taxonomy" id="539814"/>
    <lineage>
        <taxon>Bacteria</taxon>
        <taxon>Pseudomonadati</taxon>
        <taxon>Pseudomonadota</taxon>
        <taxon>Gammaproteobacteria</taxon>
        <taxon>Oceanospirillales</taxon>
        <taxon>Endozoicomonadaceae</taxon>
        <taxon>Candidatus Endonucleibacter</taxon>
    </lineage>
</organism>
<feature type="region of interest" description="Disordered" evidence="1">
    <location>
        <begin position="1"/>
        <end position="21"/>
    </location>
</feature>
<dbReference type="Proteomes" id="UP001178148">
    <property type="component" value="Unassembled WGS sequence"/>
</dbReference>
<evidence type="ECO:0000313" key="3">
    <source>
        <dbReference type="Proteomes" id="UP001178148"/>
    </source>
</evidence>